<comment type="similarity">
    <text evidence="1">Belongs to the IST1 family.</text>
</comment>
<dbReference type="STRING" id="3983.A0A2C9W3A8"/>
<dbReference type="GO" id="GO:0008104">
    <property type="term" value="P:intracellular protein localization"/>
    <property type="evidence" value="ECO:0000318"/>
    <property type="project" value="GO_Central"/>
</dbReference>
<accession>A0A2C9W3A8</accession>
<feature type="region of interest" description="Disordered" evidence="2">
    <location>
        <begin position="330"/>
        <end position="490"/>
    </location>
</feature>
<proteinExistence type="inferred from homology"/>
<sequence>MLDGLLKSKFYTKCKSLLKMSKARLELLNKKKSSVAKFLKNDMADLLKNGLDYNAYCRADGLLVEQKMIASYNFIEQFCGCISTNLSAMSKHKECPEDCREAVQSLIYAAARIAEFPELRDFRTLFTERYGHPNESLVNKEFVETLRPKHIPKETKLQLLHDIAEEFNIEWNSKSLEQKLFKPPQEDQNRHCPKSKDDVISKGDCKGDDEDGNKLKKHKDDHVTERTSPEAGNKVNEKGDDTLHKKEKTESASSGRKNAIYEGYNLPCSSEDEVISLHRRSSSDLDRQQATSSSVGSVSEDEADRKKPFYYRFIPPPYLKPKVVKEEVKIEEPPKPTGNVLADDSVSEAKPKPRSVRRIPSKPPPGDASFGSDARPLKPPPGRETIGSVELPLKPPPGREKVVRFENGGSDKSNSVAAKEADDVDEGDEEKKTTDGHLMHYSKDRGKPNQKPSPSWRSSDDTKLRHTKSGELPPPPGREAGESGLKKGATRHIRAVSLQSEIEHVHPKLPDYEDLAARFAALKGVR</sequence>
<evidence type="ECO:0000256" key="2">
    <source>
        <dbReference type="SAM" id="MobiDB-lite"/>
    </source>
</evidence>
<dbReference type="Gene3D" id="1.20.1260.60">
    <property type="entry name" value="Vacuolar protein sorting-associated protein Ist1"/>
    <property type="match status" value="1"/>
</dbReference>
<feature type="region of interest" description="Disordered" evidence="2">
    <location>
        <begin position="182"/>
        <end position="258"/>
    </location>
</feature>
<evidence type="ECO:0000256" key="1">
    <source>
        <dbReference type="ARBA" id="ARBA00005536"/>
    </source>
</evidence>
<dbReference type="PANTHER" id="PTHR12161">
    <property type="entry name" value="IST1 FAMILY MEMBER"/>
    <property type="match status" value="1"/>
</dbReference>
<dbReference type="InterPro" id="IPR005061">
    <property type="entry name" value="Ist1"/>
</dbReference>
<dbReference type="Proteomes" id="UP000091857">
    <property type="component" value="Chromosome 4"/>
</dbReference>
<protein>
    <recommendedName>
        <fullName evidence="5">IST1-like protein</fullName>
    </recommendedName>
</protein>
<name>A0A2C9W3A8_MANES</name>
<dbReference type="Gramene" id="Manes.04G124400.1.v8.1">
    <property type="protein sequence ID" value="Manes.04G124400.1.v8.1.CDS"/>
    <property type="gene ID" value="Manes.04G124400.v8.1"/>
</dbReference>
<reference evidence="4" key="1">
    <citation type="journal article" date="2016" name="Nat. Biotechnol.">
        <title>Sequencing wild and cultivated cassava and related species reveals extensive interspecific hybridization and genetic diversity.</title>
        <authorList>
            <person name="Bredeson J.V."/>
            <person name="Lyons J.B."/>
            <person name="Prochnik S.E."/>
            <person name="Wu G.A."/>
            <person name="Ha C.M."/>
            <person name="Edsinger-Gonzales E."/>
            <person name="Grimwood J."/>
            <person name="Schmutz J."/>
            <person name="Rabbi I.Y."/>
            <person name="Egesi C."/>
            <person name="Nauluvula P."/>
            <person name="Lebot V."/>
            <person name="Ndunguru J."/>
            <person name="Mkamilo G."/>
            <person name="Bart R.S."/>
            <person name="Setter T.L."/>
            <person name="Gleadow R.M."/>
            <person name="Kulakow P."/>
            <person name="Ferguson M.E."/>
            <person name="Rounsley S."/>
            <person name="Rokhsar D.S."/>
        </authorList>
    </citation>
    <scope>NUCLEOTIDE SEQUENCE [LARGE SCALE GENOMIC DNA]</scope>
    <source>
        <strain evidence="4">cv. AM560-2</strain>
    </source>
</reference>
<evidence type="ECO:0000313" key="4">
    <source>
        <dbReference type="Proteomes" id="UP000091857"/>
    </source>
</evidence>
<comment type="caution">
    <text evidence="3">The sequence shown here is derived from an EMBL/GenBank/DDBJ whole genome shotgun (WGS) entry which is preliminary data.</text>
</comment>
<dbReference type="PANTHER" id="PTHR12161:SF60">
    <property type="entry name" value="REGULATOR OF VPS4 ACTIVITY IN THE MVB PATHWAY PROTEIN"/>
    <property type="match status" value="1"/>
</dbReference>
<evidence type="ECO:0000313" key="3">
    <source>
        <dbReference type="EMBL" id="OAY52945.1"/>
    </source>
</evidence>
<dbReference type="InterPro" id="IPR042277">
    <property type="entry name" value="IST1-like"/>
</dbReference>
<feature type="compositionally biased region" description="Basic and acidic residues" evidence="2">
    <location>
        <begin position="182"/>
        <end position="228"/>
    </location>
</feature>
<organism evidence="3 4">
    <name type="scientific">Manihot esculenta</name>
    <name type="common">Cassava</name>
    <name type="synonym">Jatropha manihot</name>
    <dbReference type="NCBI Taxonomy" id="3983"/>
    <lineage>
        <taxon>Eukaryota</taxon>
        <taxon>Viridiplantae</taxon>
        <taxon>Streptophyta</taxon>
        <taxon>Embryophyta</taxon>
        <taxon>Tracheophyta</taxon>
        <taxon>Spermatophyta</taxon>
        <taxon>Magnoliopsida</taxon>
        <taxon>eudicotyledons</taxon>
        <taxon>Gunneridae</taxon>
        <taxon>Pentapetalae</taxon>
        <taxon>rosids</taxon>
        <taxon>fabids</taxon>
        <taxon>Malpighiales</taxon>
        <taxon>Euphorbiaceae</taxon>
        <taxon>Crotonoideae</taxon>
        <taxon>Manihoteae</taxon>
        <taxon>Manihot</taxon>
    </lineage>
</organism>
<gene>
    <name evidence="3" type="ORF">MANES_04G124400v8</name>
</gene>
<feature type="compositionally biased region" description="Basic and acidic residues" evidence="2">
    <location>
        <begin position="429"/>
        <end position="447"/>
    </location>
</feature>
<dbReference type="Pfam" id="PF03398">
    <property type="entry name" value="Ist1"/>
    <property type="match status" value="1"/>
</dbReference>
<dbReference type="EMBL" id="CM004390">
    <property type="protein sequence ID" value="OAY52945.1"/>
    <property type="molecule type" value="Genomic_DNA"/>
</dbReference>
<dbReference type="FunFam" id="1.20.1260.60:FF:000002">
    <property type="entry name" value="Vacuolar protein sorting-associated protein IST1"/>
    <property type="match status" value="1"/>
</dbReference>
<feature type="compositionally biased region" description="Polar residues" evidence="2">
    <location>
        <begin position="288"/>
        <end position="297"/>
    </location>
</feature>
<dbReference type="OrthoDB" id="29853at2759"/>
<dbReference type="GO" id="GO:0015031">
    <property type="term" value="P:protein transport"/>
    <property type="evidence" value="ECO:0007669"/>
    <property type="project" value="InterPro"/>
</dbReference>
<dbReference type="OMA" id="VMYKQRE"/>
<feature type="region of interest" description="Disordered" evidence="2">
    <location>
        <begin position="278"/>
        <end position="309"/>
    </location>
</feature>
<keyword evidence="4" id="KW-1185">Reference proteome</keyword>
<evidence type="ECO:0008006" key="5">
    <source>
        <dbReference type="Google" id="ProtNLM"/>
    </source>
</evidence>
<feature type="compositionally biased region" description="Basic and acidic residues" evidence="2">
    <location>
        <begin position="235"/>
        <end position="250"/>
    </location>
</feature>
<dbReference type="AlphaFoldDB" id="A0A2C9W3A8"/>